<dbReference type="PRINTS" id="PR00081">
    <property type="entry name" value="GDHRDH"/>
</dbReference>
<dbReference type="OrthoDB" id="153074at2759"/>
<accession>A0A1G4IMC8</accession>
<name>A0A1G4IMC8_9SACH</name>
<dbReference type="CDD" id="cd05233">
    <property type="entry name" value="SDR_c"/>
    <property type="match status" value="1"/>
</dbReference>
<dbReference type="InterPro" id="IPR036291">
    <property type="entry name" value="NAD(P)-bd_dom_sf"/>
</dbReference>
<dbReference type="Gene3D" id="3.40.50.720">
    <property type="entry name" value="NAD(P)-binding Rossmann-like Domain"/>
    <property type="match status" value="1"/>
</dbReference>
<dbReference type="AlphaFoldDB" id="A0A1G4IMC8"/>
<dbReference type="GO" id="GO:0016020">
    <property type="term" value="C:membrane"/>
    <property type="evidence" value="ECO:0007669"/>
    <property type="project" value="TreeGrafter"/>
</dbReference>
<proteinExistence type="inferred from homology"/>
<protein>
    <submittedName>
        <fullName evidence="3">LADA_0A01838g1_1</fullName>
    </submittedName>
</protein>
<gene>
    <name evidence="3" type="ORF">LADA_0A01838G</name>
</gene>
<dbReference type="PANTHER" id="PTHR44196:SF2">
    <property type="entry name" value="SHORT-CHAIN DEHYDROGENASE-RELATED"/>
    <property type="match status" value="1"/>
</dbReference>
<dbReference type="Proteomes" id="UP000190274">
    <property type="component" value="Chromosome A"/>
</dbReference>
<comment type="similarity">
    <text evidence="1">Belongs to the short-chain dehydrogenases/reductases (SDR) family.</text>
</comment>
<dbReference type="STRING" id="1266660.A0A1G4IMC8"/>
<dbReference type="SUPFAM" id="SSF51735">
    <property type="entry name" value="NAD(P)-binding Rossmann-fold domains"/>
    <property type="match status" value="1"/>
</dbReference>
<organism evidence="3 4">
    <name type="scientific">Lachancea dasiensis</name>
    <dbReference type="NCBI Taxonomy" id="1072105"/>
    <lineage>
        <taxon>Eukaryota</taxon>
        <taxon>Fungi</taxon>
        <taxon>Dikarya</taxon>
        <taxon>Ascomycota</taxon>
        <taxon>Saccharomycotina</taxon>
        <taxon>Saccharomycetes</taxon>
        <taxon>Saccharomycetales</taxon>
        <taxon>Saccharomycetaceae</taxon>
        <taxon>Lachancea</taxon>
    </lineage>
</organism>
<dbReference type="EMBL" id="LT598460">
    <property type="protein sequence ID" value="SCU77712.1"/>
    <property type="molecule type" value="Genomic_DNA"/>
</dbReference>
<evidence type="ECO:0000256" key="1">
    <source>
        <dbReference type="ARBA" id="ARBA00006484"/>
    </source>
</evidence>
<keyword evidence="2" id="KW-0560">Oxidoreductase</keyword>
<dbReference type="Pfam" id="PF00106">
    <property type="entry name" value="adh_short"/>
    <property type="match status" value="1"/>
</dbReference>
<sequence length="260" mass="27643">MNNRYAVITGGSSGLGFELAKLFAADGYDLLIGGVSDRVFEAVEQLEHYGTTVVGVKADLSTEEGVATFLAKANEKGRPIDDAVLNAGISLGGGFLDIPLDKQLSLLNLNVTSLVKIAYNVIPGMVEKGSGRVLLMSSLSATTPTPYESIYGPTKAFISSFGHGLREELIGTGVQITLFHPGATATTFHARAGMNSNIFSDNSWKNDPALVAQQGYQGLLRGQTSVVGSDAATHRAWNDNHILPEEEKARRFAEASRPSN</sequence>
<dbReference type="InterPro" id="IPR002347">
    <property type="entry name" value="SDR_fam"/>
</dbReference>
<dbReference type="GO" id="GO:0016491">
    <property type="term" value="F:oxidoreductase activity"/>
    <property type="evidence" value="ECO:0007669"/>
    <property type="project" value="UniProtKB-KW"/>
</dbReference>
<reference evidence="3 4" key="1">
    <citation type="submission" date="2016-03" db="EMBL/GenBank/DDBJ databases">
        <authorList>
            <person name="Devillers H."/>
        </authorList>
    </citation>
    <scope>NUCLEOTIDE SEQUENCE [LARGE SCALE GENOMIC DNA]</scope>
    <source>
        <strain evidence="3">CBS 10888</strain>
    </source>
</reference>
<dbReference type="PANTHER" id="PTHR44196">
    <property type="entry name" value="DEHYDROGENASE/REDUCTASE SDR FAMILY MEMBER 7B"/>
    <property type="match status" value="1"/>
</dbReference>
<evidence type="ECO:0000313" key="3">
    <source>
        <dbReference type="EMBL" id="SCU77712.1"/>
    </source>
</evidence>
<keyword evidence="4" id="KW-1185">Reference proteome</keyword>
<evidence type="ECO:0000256" key="2">
    <source>
        <dbReference type="ARBA" id="ARBA00023002"/>
    </source>
</evidence>
<evidence type="ECO:0000313" key="4">
    <source>
        <dbReference type="Proteomes" id="UP000190274"/>
    </source>
</evidence>